<dbReference type="Pfam" id="PF22025">
    <property type="entry name" value="ThiI_fer"/>
    <property type="match status" value="1"/>
</dbReference>
<comment type="catalytic activity">
    <reaction evidence="9 18">
        <text>[ThiI sulfur-carrier protein]-S-sulfanyl-L-cysteine + a uridine in tRNA + 2 reduced [2Fe-2S]-[ferredoxin] + ATP + H(+) = [ThiI sulfur-carrier protein]-L-cysteine + a 4-thiouridine in tRNA + 2 oxidized [2Fe-2S]-[ferredoxin] + AMP + diphosphate</text>
        <dbReference type="Rhea" id="RHEA:24176"/>
        <dbReference type="Rhea" id="RHEA-COMP:10000"/>
        <dbReference type="Rhea" id="RHEA-COMP:10001"/>
        <dbReference type="Rhea" id="RHEA-COMP:13337"/>
        <dbReference type="Rhea" id="RHEA-COMP:13338"/>
        <dbReference type="Rhea" id="RHEA-COMP:13339"/>
        <dbReference type="Rhea" id="RHEA-COMP:13340"/>
        <dbReference type="ChEBI" id="CHEBI:15378"/>
        <dbReference type="ChEBI" id="CHEBI:29950"/>
        <dbReference type="ChEBI" id="CHEBI:30616"/>
        <dbReference type="ChEBI" id="CHEBI:33019"/>
        <dbReference type="ChEBI" id="CHEBI:33737"/>
        <dbReference type="ChEBI" id="CHEBI:33738"/>
        <dbReference type="ChEBI" id="CHEBI:61963"/>
        <dbReference type="ChEBI" id="CHEBI:65315"/>
        <dbReference type="ChEBI" id="CHEBI:136798"/>
        <dbReference type="ChEBI" id="CHEBI:456215"/>
        <dbReference type="EC" id="2.8.1.4"/>
    </reaction>
</comment>
<keyword evidence="5 18" id="KW-0547">Nucleotide-binding</keyword>
<keyword evidence="7 18" id="KW-0694">RNA-binding</keyword>
<evidence type="ECO:0000256" key="8">
    <source>
        <dbReference type="ARBA" id="ARBA00022977"/>
    </source>
</evidence>
<reference evidence="20" key="1">
    <citation type="journal article" date="2020" name="J. ISSAAS">
        <title>Lactobacilli and other gastrointestinal microbiota of Peromyscus leucopus, reservoir host for agents of Lyme disease and other zoonoses in North America.</title>
        <authorList>
            <person name="Milovic A."/>
            <person name="Bassam K."/>
            <person name="Shao H."/>
            <person name="Chatzistamou I."/>
            <person name="Tufts D.M."/>
            <person name="Diuk-Wasser M."/>
            <person name="Barbour A.G."/>
        </authorList>
    </citation>
    <scope>NUCLEOTIDE SEQUENCE</scope>
    <source>
        <strain evidence="20">LL85</strain>
    </source>
</reference>
<dbReference type="Gene3D" id="3.40.50.620">
    <property type="entry name" value="HUPs"/>
    <property type="match status" value="1"/>
</dbReference>
<dbReference type="InterPro" id="IPR014729">
    <property type="entry name" value="Rossmann-like_a/b/a_fold"/>
</dbReference>
<feature type="binding site" evidence="18">
    <location>
        <begin position="180"/>
        <end position="181"/>
    </location>
    <ligand>
        <name>ATP</name>
        <dbReference type="ChEBI" id="CHEBI:30616"/>
    </ligand>
</feature>
<dbReference type="InterPro" id="IPR004114">
    <property type="entry name" value="THUMP_dom"/>
</dbReference>
<dbReference type="FunFam" id="3.40.50.620:FF:000053">
    <property type="entry name" value="Probable tRNA sulfurtransferase"/>
    <property type="match status" value="1"/>
</dbReference>
<dbReference type="Gene3D" id="3.30.2130.30">
    <property type="match status" value="1"/>
</dbReference>
<dbReference type="GO" id="GO:0002937">
    <property type="term" value="P:tRNA 4-thiouridine biosynthesis"/>
    <property type="evidence" value="ECO:0007669"/>
    <property type="project" value="TreeGrafter"/>
</dbReference>
<dbReference type="GO" id="GO:0009229">
    <property type="term" value="P:thiamine diphosphate biosynthetic process"/>
    <property type="evidence" value="ECO:0007669"/>
    <property type="project" value="UniProtKB-UniRule"/>
</dbReference>
<feature type="binding site" evidence="18">
    <location>
        <position position="294"/>
    </location>
    <ligand>
        <name>ATP</name>
        <dbReference type="ChEBI" id="CHEBI:30616"/>
    </ligand>
</feature>
<dbReference type="PANTHER" id="PTHR43209">
    <property type="entry name" value="TRNA SULFURTRANSFERASE"/>
    <property type="match status" value="1"/>
</dbReference>
<organism evidence="20">
    <name type="scientific">uncultured Mycoplasmataceae bacterium</name>
    <dbReference type="NCBI Taxonomy" id="300027"/>
    <lineage>
        <taxon>Bacteria</taxon>
        <taxon>Bacillati</taxon>
        <taxon>Mycoplasmatota</taxon>
        <taxon>Mollicutes</taxon>
        <taxon>Mycoplasmataceae</taxon>
        <taxon>environmental samples</taxon>
    </lineage>
</organism>
<gene>
    <name evidence="18 20" type="primary">thiI</name>
    <name evidence="20" type="ORF">PlMoll_0620</name>
</gene>
<dbReference type="HAMAP" id="MF_00021">
    <property type="entry name" value="ThiI"/>
    <property type="match status" value="1"/>
</dbReference>
<evidence type="ECO:0000256" key="18">
    <source>
        <dbReference type="HAMAP-Rule" id="MF_00021"/>
    </source>
</evidence>
<evidence type="ECO:0000256" key="14">
    <source>
        <dbReference type="ARBA" id="ARBA00071867"/>
    </source>
</evidence>
<proteinExistence type="inferred from homology"/>
<dbReference type="GO" id="GO:0052837">
    <property type="term" value="P:thiazole biosynthetic process"/>
    <property type="evidence" value="ECO:0007669"/>
    <property type="project" value="TreeGrafter"/>
</dbReference>
<dbReference type="SUPFAM" id="SSF143437">
    <property type="entry name" value="THUMP domain-like"/>
    <property type="match status" value="1"/>
</dbReference>
<evidence type="ECO:0000256" key="5">
    <source>
        <dbReference type="ARBA" id="ARBA00022741"/>
    </source>
</evidence>
<dbReference type="NCBIfam" id="TIGR00342">
    <property type="entry name" value="tRNA uracil 4-sulfurtransferase ThiI"/>
    <property type="match status" value="1"/>
</dbReference>
<dbReference type="PANTHER" id="PTHR43209:SF1">
    <property type="entry name" value="TRNA SULFURTRANSFERASE"/>
    <property type="match status" value="1"/>
</dbReference>
<dbReference type="CDD" id="cd11716">
    <property type="entry name" value="THUMP_ThiI"/>
    <property type="match status" value="1"/>
</dbReference>
<dbReference type="GO" id="GO:0140741">
    <property type="term" value="F:tRNA-uracil-4 sulfurtransferase activity"/>
    <property type="evidence" value="ECO:0007669"/>
    <property type="project" value="UniProtKB-EC"/>
</dbReference>
<dbReference type="CDD" id="cd01712">
    <property type="entry name" value="PPase_ThiI"/>
    <property type="match status" value="1"/>
</dbReference>
<evidence type="ECO:0000256" key="6">
    <source>
        <dbReference type="ARBA" id="ARBA00022840"/>
    </source>
</evidence>
<evidence type="ECO:0000313" key="20">
    <source>
        <dbReference type="EMBL" id="QIQ09899.1"/>
    </source>
</evidence>
<dbReference type="SMART" id="SM00981">
    <property type="entry name" value="THUMP"/>
    <property type="match status" value="1"/>
</dbReference>
<keyword evidence="3 18" id="KW-0820">tRNA-binding</keyword>
<comment type="subcellular location">
    <subcellularLocation>
        <location evidence="1 18">Cytoplasm</location>
    </subcellularLocation>
</comment>
<evidence type="ECO:0000256" key="13">
    <source>
        <dbReference type="ARBA" id="ARBA00066827"/>
    </source>
</evidence>
<dbReference type="InterPro" id="IPR049961">
    <property type="entry name" value="ThiI_N"/>
</dbReference>
<dbReference type="AlphaFoldDB" id="A0A6G9HGR3"/>
<dbReference type="Pfam" id="PF02926">
    <property type="entry name" value="THUMP"/>
    <property type="match status" value="1"/>
</dbReference>
<dbReference type="UniPathway" id="UPA00060"/>
<feature type="binding site" evidence="18">
    <location>
        <begin position="205"/>
        <end position="206"/>
    </location>
    <ligand>
        <name>ATP</name>
        <dbReference type="ChEBI" id="CHEBI:30616"/>
    </ligand>
</feature>
<evidence type="ECO:0000256" key="11">
    <source>
        <dbReference type="ARBA" id="ARBA00058382"/>
    </source>
</evidence>
<evidence type="ECO:0000256" key="12">
    <source>
        <dbReference type="ARBA" id="ARBA00061472"/>
    </source>
</evidence>
<comment type="pathway">
    <text evidence="18">Cofactor biosynthesis; thiamine diphosphate biosynthesis.</text>
</comment>
<dbReference type="SUPFAM" id="SSF52402">
    <property type="entry name" value="Adenine nucleotide alpha hydrolases-like"/>
    <property type="match status" value="1"/>
</dbReference>
<dbReference type="GO" id="GO:0005829">
    <property type="term" value="C:cytosol"/>
    <property type="evidence" value="ECO:0007669"/>
    <property type="project" value="TreeGrafter"/>
</dbReference>
<evidence type="ECO:0000256" key="15">
    <source>
        <dbReference type="ARBA" id="ARBA00075337"/>
    </source>
</evidence>
<keyword evidence="4 18" id="KW-0808">Transferase</keyword>
<dbReference type="GO" id="GO:0004810">
    <property type="term" value="F:CCA tRNA nucleotidyltransferase activity"/>
    <property type="evidence" value="ECO:0007669"/>
    <property type="project" value="InterPro"/>
</dbReference>
<evidence type="ECO:0000256" key="7">
    <source>
        <dbReference type="ARBA" id="ARBA00022884"/>
    </source>
</evidence>
<dbReference type="PROSITE" id="PS51165">
    <property type="entry name" value="THUMP"/>
    <property type="match status" value="1"/>
</dbReference>
<dbReference type="Pfam" id="PF02568">
    <property type="entry name" value="ThiI"/>
    <property type="match status" value="1"/>
</dbReference>
<feature type="binding site" evidence="18">
    <location>
        <position position="263"/>
    </location>
    <ligand>
        <name>ATP</name>
        <dbReference type="ChEBI" id="CHEBI:30616"/>
    </ligand>
</feature>
<keyword evidence="8 18" id="KW-0784">Thiamine biosynthesis</keyword>
<comment type="similarity">
    <text evidence="12 18">Belongs to the ThiI family.</text>
</comment>
<evidence type="ECO:0000256" key="1">
    <source>
        <dbReference type="ARBA" id="ARBA00004496"/>
    </source>
</evidence>
<evidence type="ECO:0000259" key="19">
    <source>
        <dbReference type="PROSITE" id="PS51165"/>
    </source>
</evidence>
<sequence length="389" mass="44342">MKIIYLKYGELTLKGKNKKVFINQLFQNIKIALKIFDLKIVKQYDSSLVKEIKEEDFDGVVSVLKNIPGISQIIIAQQLERNYNDLVKFLVDKFSNLKELTLFKIETKRNDKSYELNSMEFSRKLGHDLLVSNKLLKVDVKNPQYKIIVEIHKNNFICYTNKINGRGGFPIGVGGKVLMLISGGIDSPVAAGLLMKKGYKVDFLTFISPPHTKPEALTKTEDLVKTLTKICPYVPKLYVCNFTKLQHELSHISDHSYQITLMRRYFFRIAQGLKNKFDYDAIATGESLGQVASQTIQSINTIESVLNNTVVLRPLLTYDKLEIINLANQFGTYEISILPYADSCSLFVPANPATKPTIHKAEKLENELDLINELYNITIEKHIETKLIK</sequence>
<keyword evidence="6 18" id="KW-0067">ATP-binding</keyword>
<dbReference type="EMBL" id="MN991199">
    <property type="protein sequence ID" value="QIQ09899.1"/>
    <property type="molecule type" value="Genomic_DNA"/>
</dbReference>
<evidence type="ECO:0000256" key="10">
    <source>
        <dbReference type="ARBA" id="ARBA00052330"/>
    </source>
</evidence>
<dbReference type="InterPro" id="IPR054173">
    <property type="entry name" value="ThiI_fer"/>
</dbReference>
<feature type="domain" description="THUMP" evidence="19">
    <location>
        <begin position="58"/>
        <end position="162"/>
    </location>
</feature>
<dbReference type="InterPro" id="IPR050102">
    <property type="entry name" value="tRNA_sulfurtransferase_ThiI"/>
</dbReference>
<protein>
    <recommendedName>
        <fullName evidence="14 18">Probable tRNA sulfurtransferase</fullName>
        <ecNumber evidence="13 18">2.8.1.4</ecNumber>
    </recommendedName>
    <alternativeName>
        <fullName evidence="15 18">Sulfur carrier protein ThiS sulfurtransferase</fullName>
    </alternativeName>
    <alternativeName>
        <fullName evidence="16 18">Thiamine biosynthesis protein ThiI</fullName>
    </alternativeName>
    <alternativeName>
        <fullName evidence="17 18">tRNA 4-thiouridine synthase</fullName>
    </alternativeName>
</protein>
<dbReference type="GO" id="GO:0005524">
    <property type="term" value="F:ATP binding"/>
    <property type="evidence" value="ECO:0007669"/>
    <property type="project" value="UniProtKB-UniRule"/>
</dbReference>
<dbReference type="GO" id="GO:0000049">
    <property type="term" value="F:tRNA binding"/>
    <property type="evidence" value="ECO:0007669"/>
    <property type="project" value="UniProtKB-UniRule"/>
</dbReference>
<comment type="function">
    <text evidence="11 18">Catalyzes the ATP-dependent transfer of a sulfur to tRNA to produce 4-thiouridine in position 8 of tRNAs, which functions as a near-UV photosensor. Also catalyzes the transfer of sulfur to the sulfur carrier protein ThiS, forming ThiS-thiocarboxylate. This is a step in the synthesis of thiazole, in the thiamine biosynthesis pathway. The sulfur is donated as persulfide by IscS.</text>
</comment>
<dbReference type="InterPro" id="IPR003720">
    <property type="entry name" value="tRNA_STrfase"/>
</dbReference>
<comment type="catalytic activity">
    <reaction evidence="10 18">
        <text>[ThiS sulfur-carrier protein]-C-terminal Gly-Gly-AMP + S-sulfanyl-L-cysteinyl-[cysteine desulfurase] + AH2 = [ThiS sulfur-carrier protein]-C-terminal-Gly-aminoethanethioate + L-cysteinyl-[cysteine desulfurase] + A + AMP + 2 H(+)</text>
        <dbReference type="Rhea" id="RHEA:43340"/>
        <dbReference type="Rhea" id="RHEA-COMP:12157"/>
        <dbReference type="Rhea" id="RHEA-COMP:12158"/>
        <dbReference type="Rhea" id="RHEA-COMP:12910"/>
        <dbReference type="Rhea" id="RHEA-COMP:19908"/>
        <dbReference type="ChEBI" id="CHEBI:13193"/>
        <dbReference type="ChEBI" id="CHEBI:15378"/>
        <dbReference type="ChEBI" id="CHEBI:17499"/>
        <dbReference type="ChEBI" id="CHEBI:29950"/>
        <dbReference type="ChEBI" id="CHEBI:61963"/>
        <dbReference type="ChEBI" id="CHEBI:90618"/>
        <dbReference type="ChEBI" id="CHEBI:232372"/>
        <dbReference type="ChEBI" id="CHEBI:456215"/>
    </reaction>
</comment>
<evidence type="ECO:0000256" key="16">
    <source>
        <dbReference type="ARBA" id="ARBA00077849"/>
    </source>
</evidence>
<accession>A0A6G9HGR3</accession>
<keyword evidence="2 18" id="KW-0963">Cytoplasm</keyword>
<evidence type="ECO:0000256" key="3">
    <source>
        <dbReference type="ARBA" id="ARBA00022555"/>
    </source>
</evidence>
<evidence type="ECO:0000256" key="2">
    <source>
        <dbReference type="ARBA" id="ARBA00022490"/>
    </source>
</evidence>
<dbReference type="GO" id="GO:0009228">
    <property type="term" value="P:thiamine biosynthetic process"/>
    <property type="evidence" value="ECO:0007669"/>
    <property type="project" value="UniProtKB-KW"/>
</dbReference>
<dbReference type="EC" id="2.8.1.4" evidence="13 18"/>
<dbReference type="InterPro" id="IPR049962">
    <property type="entry name" value="THUMP_ThiI"/>
</dbReference>
<evidence type="ECO:0000256" key="9">
    <source>
        <dbReference type="ARBA" id="ARBA00050570"/>
    </source>
</evidence>
<evidence type="ECO:0000256" key="17">
    <source>
        <dbReference type="ARBA" id="ARBA00080570"/>
    </source>
</evidence>
<dbReference type="InterPro" id="IPR020536">
    <property type="entry name" value="ThiI_AANH"/>
</dbReference>
<feature type="binding site" evidence="18">
    <location>
        <position position="285"/>
    </location>
    <ligand>
        <name>ATP</name>
        <dbReference type="ChEBI" id="CHEBI:30616"/>
    </ligand>
</feature>
<name>A0A6G9HGR3_9MOLU</name>
<evidence type="ECO:0000256" key="4">
    <source>
        <dbReference type="ARBA" id="ARBA00022679"/>
    </source>
</evidence>